<dbReference type="GO" id="GO:1990281">
    <property type="term" value="C:efflux pump complex"/>
    <property type="evidence" value="ECO:0007669"/>
    <property type="project" value="TreeGrafter"/>
</dbReference>
<name>A0A2H3NZC2_9BACT</name>
<accession>A0A2H3NZC2</accession>
<dbReference type="EMBL" id="PDEP01000003">
    <property type="protein sequence ID" value="PEN08363.1"/>
    <property type="molecule type" value="Genomic_DNA"/>
</dbReference>
<dbReference type="SUPFAM" id="SSF56954">
    <property type="entry name" value="Outer membrane efflux proteins (OEP)"/>
    <property type="match status" value="1"/>
</dbReference>
<dbReference type="GO" id="GO:0015562">
    <property type="term" value="F:efflux transmembrane transporter activity"/>
    <property type="evidence" value="ECO:0007669"/>
    <property type="project" value="InterPro"/>
</dbReference>
<gene>
    <name evidence="8" type="ORF">CRI93_04405</name>
</gene>
<organism evidence="8 9">
    <name type="scientific">Longimonas halophila</name>
    <dbReference type="NCBI Taxonomy" id="1469170"/>
    <lineage>
        <taxon>Bacteria</taxon>
        <taxon>Pseudomonadati</taxon>
        <taxon>Rhodothermota</taxon>
        <taxon>Rhodothermia</taxon>
        <taxon>Rhodothermales</taxon>
        <taxon>Salisaetaceae</taxon>
        <taxon>Longimonas</taxon>
    </lineage>
</organism>
<keyword evidence="3" id="KW-0813">Transport</keyword>
<dbReference type="GO" id="GO:0015288">
    <property type="term" value="F:porin activity"/>
    <property type="evidence" value="ECO:0007669"/>
    <property type="project" value="TreeGrafter"/>
</dbReference>
<comment type="subcellular location">
    <subcellularLocation>
        <location evidence="1">Cell outer membrane</location>
    </subcellularLocation>
</comment>
<sequence>MHRVLMFSPTLWHSHRHGVPLMLLIGVLALLSASPVQAQSRALPDSLTLEAAASLMMANNPGLRAARADADYVARSARDAARWPNPSVHAAQTSLPLPTGGTERETELGLTQTLPYPGNKRAQRRAATYTSEAAQFSYQEAQAQAFHELRTRYLSVAAAEARVQALQQLTDAVAEAAHTADVRHEEGDFSPFGRARMRVAVADFENALADARVSRRNARLRLAAYILPDSTIQAAAPETLITYTVAATLQAPAFDAAYDALRTQALAQRGLLNAAEAQVDAQQQQLRAARLGRIPDVTLSLGPVLRDQPGGTEWGYHAGINIGLPMWDTGRMRVRVQEAQQQRAQAQQADAKRAVEVELRTAYTEAQSYRNRIDQLSGEVLASTDSLLQQAQYVYEEGELNLVGLLDAMEAARSAQLLQIDLVAGYLRRLSALEYAMGVRPADTPPLLPAARLEPAD</sequence>
<dbReference type="InterPro" id="IPR051906">
    <property type="entry name" value="TolC-like"/>
</dbReference>
<protein>
    <submittedName>
        <fullName evidence="8">Cobalt-zinc-cadmium resistance protein</fullName>
    </submittedName>
</protein>
<evidence type="ECO:0000313" key="8">
    <source>
        <dbReference type="EMBL" id="PEN08363.1"/>
    </source>
</evidence>
<comment type="caution">
    <text evidence="8">The sequence shown here is derived from an EMBL/GenBank/DDBJ whole genome shotgun (WGS) entry which is preliminary data.</text>
</comment>
<reference evidence="8 9" key="1">
    <citation type="submission" date="2017-10" db="EMBL/GenBank/DDBJ databases">
        <title>Draft genome of Longimonas halophila.</title>
        <authorList>
            <person name="Goh K.M."/>
            <person name="Shamsir M.S."/>
            <person name="Lim S.W."/>
        </authorList>
    </citation>
    <scope>NUCLEOTIDE SEQUENCE [LARGE SCALE GENOMIC DNA]</scope>
    <source>
        <strain evidence="8 9">KCTC 42399</strain>
    </source>
</reference>
<dbReference type="InterPro" id="IPR003423">
    <property type="entry name" value="OMP_efflux"/>
</dbReference>
<evidence type="ECO:0000256" key="7">
    <source>
        <dbReference type="ARBA" id="ARBA00023237"/>
    </source>
</evidence>
<proteinExistence type="inferred from homology"/>
<evidence type="ECO:0000256" key="1">
    <source>
        <dbReference type="ARBA" id="ARBA00004442"/>
    </source>
</evidence>
<dbReference type="PANTHER" id="PTHR30026">
    <property type="entry name" value="OUTER MEMBRANE PROTEIN TOLC"/>
    <property type="match status" value="1"/>
</dbReference>
<keyword evidence="7" id="KW-0998">Cell outer membrane</keyword>
<dbReference type="AlphaFoldDB" id="A0A2H3NZC2"/>
<evidence type="ECO:0000313" key="9">
    <source>
        <dbReference type="Proteomes" id="UP000221024"/>
    </source>
</evidence>
<dbReference type="PANTHER" id="PTHR30026:SF20">
    <property type="entry name" value="OUTER MEMBRANE PROTEIN TOLC"/>
    <property type="match status" value="1"/>
</dbReference>
<evidence type="ECO:0000256" key="6">
    <source>
        <dbReference type="ARBA" id="ARBA00023136"/>
    </source>
</evidence>
<keyword evidence="4" id="KW-1134">Transmembrane beta strand</keyword>
<keyword evidence="5" id="KW-0812">Transmembrane</keyword>
<dbReference type="OrthoDB" id="1490987at2"/>
<keyword evidence="9" id="KW-1185">Reference proteome</keyword>
<evidence type="ECO:0000256" key="5">
    <source>
        <dbReference type="ARBA" id="ARBA00022692"/>
    </source>
</evidence>
<evidence type="ECO:0000256" key="4">
    <source>
        <dbReference type="ARBA" id="ARBA00022452"/>
    </source>
</evidence>
<dbReference type="GO" id="GO:0009279">
    <property type="term" value="C:cell outer membrane"/>
    <property type="evidence" value="ECO:0007669"/>
    <property type="project" value="UniProtKB-SubCell"/>
</dbReference>
<keyword evidence="6" id="KW-0472">Membrane</keyword>
<evidence type="ECO:0000256" key="3">
    <source>
        <dbReference type="ARBA" id="ARBA00022448"/>
    </source>
</evidence>
<comment type="similarity">
    <text evidence="2">Belongs to the outer membrane factor (OMF) (TC 1.B.17) family.</text>
</comment>
<dbReference type="Gene3D" id="1.20.1600.10">
    <property type="entry name" value="Outer membrane efflux proteins (OEP)"/>
    <property type="match status" value="1"/>
</dbReference>
<dbReference type="Pfam" id="PF02321">
    <property type="entry name" value="OEP"/>
    <property type="match status" value="2"/>
</dbReference>
<evidence type="ECO:0000256" key="2">
    <source>
        <dbReference type="ARBA" id="ARBA00007613"/>
    </source>
</evidence>
<dbReference type="Proteomes" id="UP000221024">
    <property type="component" value="Unassembled WGS sequence"/>
</dbReference>